<dbReference type="Pfam" id="PF15916">
    <property type="entry name" value="DUF4743"/>
    <property type="match status" value="1"/>
</dbReference>
<dbReference type="EMBL" id="CP046235">
    <property type="protein sequence ID" value="WFD47201.1"/>
    <property type="molecule type" value="Genomic_DNA"/>
</dbReference>
<accession>A0ABY8ENQ7</accession>
<name>A0ABY8ENQ7_MALFU</name>
<dbReference type="GO" id="GO:0004788">
    <property type="term" value="F:thiamine diphosphokinase activity"/>
    <property type="evidence" value="ECO:0007669"/>
    <property type="project" value="UniProtKB-EC"/>
</dbReference>
<reference evidence="2 3" key="1">
    <citation type="journal article" date="2020" name="Elife">
        <title>Loss of centromere function drives karyotype evolution in closely related Malassezia species.</title>
        <authorList>
            <person name="Sankaranarayanan S.R."/>
            <person name="Ianiri G."/>
            <person name="Coelho M.A."/>
            <person name="Reza M.H."/>
            <person name="Thimmappa B.C."/>
            <person name="Ganguly P."/>
            <person name="Vadnala R.N."/>
            <person name="Sun S."/>
            <person name="Siddharthan R."/>
            <person name="Tellgren-Roth C."/>
            <person name="Dawson T.L."/>
            <person name="Heitman J."/>
            <person name="Sanyal K."/>
        </authorList>
    </citation>
    <scope>NUCLEOTIDE SEQUENCE [LARGE SCALE GENOMIC DNA]</scope>
    <source>
        <strain evidence="2">CBS14141</strain>
    </source>
</reference>
<protein>
    <submittedName>
        <fullName evidence="2">Thiamine diphosphokinase</fullName>
        <ecNumber evidence="2">2.7.6.2</ecNumber>
    </submittedName>
</protein>
<evidence type="ECO:0000313" key="3">
    <source>
        <dbReference type="Proteomes" id="UP000818624"/>
    </source>
</evidence>
<dbReference type="Pfam" id="PF00293">
    <property type="entry name" value="NUDIX"/>
    <property type="match status" value="1"/>
</dbReference>
<keyword evidence="3" id="KW-1185">Reference proteome</keyword>
<dbReference type="PANTHER" id="PTHR13622:SF8">
    <property type="entry name" value="THIAMIN PYROPHOSPHOKINASE 1"/>
    <property type="match status" value="1"/>
</dbReference>
<sequence length="304" mass="34172">MSSLLPVLRQAHNDNPWDDATLHALRVDGTQIGFIPSSVMEVVQAYLAEHPHTVLRIEDGALTFAPEATAAQRTEDMNQLAVWMRDTKKFPDPLDGWRDEQYAVYGAGDGEKPSTVVFTLERAACALFGIATFGVHLTAYTPDGRIWVPRRSRTKQTWPGYLDNSVAGGITAGDSPRASMVRECFEEAGLSRDQVEPYLKQTGHITYFYKTSLGWRQPEMQYTYDLALPSDAIQLRPEDGEAESFELLDVPTVLQRMHKGEFKANCCLVLADFFIRHGYLTAENEPHYAEIVTMLHTDLYLPTP</sequence>
<keyword evidence="2" id="KW-0808">Transferase</keyword>
<evidence type="ECO:0000313" key="2">
    <source>
        <dbReference type="EMBL" id="WFD47201.1"/>
    </source>
</evidence>
<dbReference type="Gene3D" id="3.90.79.10">
    <property type="entry name" value="Nucleoside Triphosphate Pyrophosphohydrolase"/>
    <property type="match status" value="1"/>
</dbReference>
<dbReference type="Proteomes" id="UP000818624">
    <property type="component" value="Chromosome 2"/>
</dbReference>
<proteinExistence type="predicted"/>
<feature type="domain" description="Nudix hydrolase" evidence="1">
    <location>
        <begin position="128"/>
        <end position="270"/>
    </location>
</feature>
<dbReference type="InterPro" id="IPR031804">
    <property type="entry name" value="DUF4743"/>
</dbReference>
<dbReference type="InterPro" id="IPR015797">
    <property type="entry name" value="NUDIX_hydrolase-like_dom_sf"/>
</dbReference>
<evidence type="ECO:0000259" key="1">
    <source>
        <dbReference type="PROSITE" id="PS51462"/>
    </source>
</evidence>
<dbReference type="InterPro" id="IPR000086">
    <property type="entry name" value="NUDIX_hydrolase_dom"/>
</dbReference>
<dbReference type="SUPFAM" id="SSF55811">
    <property type="entry name" value="Nudix"/>
    <property type="match status" value="1"/>
</dbReference>
<organism evidence="2 3">
    <name type="scientific">Malassezia furfur</name>
    <name type="common">Pityriasis versicolor infection agent</name>
    <name type="synonym">Pityrosporum furfur</name>
    <dbReference type="NCBI Taxonomy" id="55194"/>
    <lineage>
        <taxon>Eukaryota</taxon>
        <taxon>Fungi</taxon>
        <taxon>Dikarya</taxon>
        <taxon>Basidiomycota</taxon>
        <taxon>Ustilaginomycotina</taxon>
        <taxon>Malasseziomycetes</taxon>
        <taxon>Malasseziales</taxon>
        <taxon>Malasseziaceae</taxon>
        <taxon>Malassezia</taxon>
    </lineage>
</organism>
<dbReference type="PANTHER" id="PTHR13622">
    <property type="entry name" value="THIAMIN PYROPHOSPHOKINASE"/>
    <property type="match status" value="1"/>
</dbReference>
<dbReference type="PROSITE" id="PS51462">
    <property type="entry name" value="NUDIX"/>
    <property type="match status" value="1"/>
</dbReference>
<dbReference type="CDD" id="cd03676">
    <property type="entry name" value="NUDIX_Tnr3_like"/>
    <property type="match status" value="1"/>
</dbReference>
<gene>
    <name evidence="2" type="ORF">GLX27_001851</name>
</gene>
<dbReference type="EC" id="2.7.6.2" evidence="2"/>